<dbReference type="Gene3D" id="1.10.10.10">
    <property type="entry name" value="Winged helix-like DNA-binding domain superfamily/Winged helix DNA-binding domain"/>
    <property type="match status" value="1"/>
</dbReference>
<evidence type="ECO:0000259" key="7">
    <source>
        <dbReference type="Pfam" id="PF08281"/>
    </source>
</evidence>
<dbReference type="InterPro" id="IPR013249">
    <property type="entry name" value="RNA_pol_sigma70_r4_t2"/>
</dbReference>
<keyword evidence="5" id="KW-0804">Transcription</keyword>
<dbReference type="GO" id="GO:0003677">
    <property type="term" value="F:DNA binding"/>
    <property type="evidence" value="ECO:0007669"/>
    <property type="project" value="UniProtKB-KW"/>
</dbReference>
<evidence type="ECO:0000256" key="3">
    <source>
        <dbReference type="ARBA" id="ARBA00023082"/>
    </source>
</evidence>
<dbReference type="InterPro" id="IPR039425">
    <property type="entry name" value="RNA_pol_sigma-70-like"/>
</dbReference>
<feature type="domain" description="RNA polymerase sigma factor 70 region 4 type 2" evidence="7">
    <location>
        <begin position="124"/>
        <end position="165"/>
    </location>
</feature>
<sequence length="187" mass="21823">MEAMDLAMQMKEQTFLREKDKLLGFIRNRVSSVEEAEDILQDVFYQFVAGYDTIESLDRVTSWLFSVARNKIIDRYRRDAARPKRADLETLAGTDDDAPLTLQDILPDLGNTPEDAYLRDVIWDAIMEALDDLPAEQREIFILNEIEERSFREISEETGISINTLLSRKRYAILALRKKLQRLYKDI</sequence>
<dbReference type="Gene3D" id="1.10.1740.10">
    <property type="match status" value="1"/>
</dbReference>
<organism evidence="8 9">
    <name type="scientific">Chryseolinea serpens</name>
    <dbReference type="NCBI Taxonomy" id="947013"/>
    <lineage>
        <taxon>Bacteria</taxon>
        <taxon>Pseudomonadati</taxon>
        <taxon>Bacteroidota</taxon>
        <taxon>Cytophagia</taxon>
        <taxon>Cytophagales</taxon>
        <taxon>Fulvivirgaceae</taxon>
        <taxon>Chryseolinea</taxon>
    </lineage>
</organism>
<comment type="similarity">
    <text evidence="1">Belongs to the sigma-70 factor family. ECF subfamily.</text>
</comment>
<accession>A0A1M5MG48</accession>
<keyword evidence="2" id="KW-0805">Transcription regulation</keyword>
<dbReference type="CDD" id="cd06171">
    <property type="entry name" value="Sigma70_r4"/>
    <property type="match status" value="1"/>
</dbReference>
<dbReference type="RefSeq" id="WP_073132794.1">
    <property type="nucleotide sequence ID" value="NZ_FQWQ01000001.1"/>
</dbReference>
<evidence type="ECO:0000313" key="9">
    <source>
        <dbReference type="Proteomes" id="UP000184212"/>
    </source>
</evidence>
<dbReference type="NCBIfam" id="TIGR02937">
    <property type="entry name" value="sigma70-ECF"/>
    <property type="match status" value="1"/>
</dbReference>
<dbReference type="EMBL" id="FQWQ01000001">
    <property type="protein sequence ID" value="SHG76300.1"/>
    <property type="molecule type" value="Genomic_DNA"/>
</dbReference>
<dbReference type="AlphaFoldDB" id="A0A1M5MG48"/>
<evidence type="ECO:0000259" key="6">
    <source>
        <dbReference type="Pfam" id="PF04542"/>
    </source>
</evidence>
<dbReference type="InterPro" id="IPR007627">
    <property type="entry name" value="RNA_pol_sigma70_r2"/>
</dbReference>
<evidence type="ECO:0000256" key="2">
    <source>
        <dbReference type="ARBA" id="ARBA00023015"/>
    </source>
</evidence>
<dbReference type="InterPro" id="IPR036388">
    <property type="entry name" value="WH-like_DNA-bd_sf"/>
</dbReference>
<dbReference type="InterPro" id="IPR013325">
    <property type="entry name" value="RNA_pol_sigma_r2"/>
</dbReference>
<protein>
    <submittedName>
        <fullName evidence="8">RNA polymerase sigma factor, sigma-70 family</fullName>
    </submittedName>
</protein>
<dbReference type="Proteomes" id="UP000184212">
    <property type="component" value="Unassembled WGS sequence"/>
</dbReference>
<dbReference type="Pfam" id="PF08281">
    <property type="entry name" value="Sigma70_r4_2"/>
    <property type="match status" value="1"/>
</dbReference>
<name>A0A1M5MG48_9BACT</name>
<evidence type="ECO:0000256" key="5">
    <source>
        <dbReference type="ARBA" id="ARBA00023163"/>
    </source>
</evidence>
<feature type="domain" description="RNA polymerase sigma-70 region 2" evidence="6">
    <location>
        <begin position="17"/>
        <end position="80"/>
    </location>
</feature>
<proteinExistence type="inferred from homology"/>
<dbReference type="Pfam" id="PF04542">
    <property type="entry name" value="Sigma70_r2"/>
    <property type="match status" value="1"/>
</dbReference>
<keyword evidence="3" id="KW-0731">Sigma factor</keyword>
<dbReference type="STRING" id="947013.SAMN04488109_1730"/>
<evidence type="ECO:0000256" key="4">
    <source>
        <dbReference type="ARBA" id="ARBA00023125"/>
    </source>
</evidence>
<keyword evidence="9" id="KW-1185">Reference proteome</keyword>
<gene>
    <name evidence="8" type="ORF">SAMN04488109_1730</name>
</gene>
<dbReference type="SUPFAM" id="SSF88946">
    <property type="entry name" value="Sigma2 domain of RNA polymerase sigma factors"/>
    <property type="match status" value="1"/>
</dbReference>
<dbReference type="PANTHER" id="PTHR43133:SF8">
    <property type="entry name" value="RNA POLYMERASE SIGMA FACTOR HI_1459-RELATED"/>
    <property type="match status" value="1"/>
</dbReference>
<dbReference type="InterPro" id="IPR014284">
    <property type="entry name" value="RNA_pol_sigma-70_dom"/>
</dbReference>
<dbReference type="SUPFAM" id="SSF88659">
    <property type="entry name" value="Sigma3 and sigma4 domains of RNA polymerase sigma factors"/>
    <property type="match status" value="1"/>
</dbReference>
<keyword evidence="4" id="KW-0238">DNA-binding</keyword>
<dbReference type="GO" id="GO:0006352">
    <property type="term" value="P:DNA-templated transcription initiation"/>
    <property type="evidence" value="ECO:0007669"/>
    <property type="project" value="InterPro"/>
</dbReference>
<dbReference type="InterPro" id="IPR013324">
    <property type="entry name" value="RNA_pol_sigma_r3/r4-like"/>
</dbReference>
<evidence type="ECO:0000313" key="8">
    <source>
        <dbReference type="EMBL" id="SHG76300.1"/>
    </source>
</evidence>
<evidence type="ECO:0000256" key="1">
    <source>
        <dbReference type="ARBA" id="ARBA00010641"/>
    </source>
</evidence>
<dbReference type="PANTHER" id="PTHR43133">
    <property type="entry name" value="RNA POLYMERASE ECF-TYPE SIGMA FACTO"/>
    <property type="match status" value="1"/>
</dbReference>
<dbReference type="GO" id="GO:0016987">
    <property type="term" value="F:sigma factor activity"/>
    <property type="evidence" value="ECO:0007669"/>
    <property type="project" value="UniProtKB-KW"/>
</dbReference>
<reference evidence="8 9" key="1">
    <citation type="submission" date="2016-11" db="EMBL/GenBank/DDBJ databases">
        <authorList>
            <person name="Jaros S."/>
            <person name="Januszkiewicz K."/>
            <person name="Wedrychowicz H."/>
        </authorList>
    </citation>
    <scope>NUCLEOTIDE SEQUENCE [LARGE SCALE GENOMIC DNA]</scope>
    <source>
        <strain evidence="8 9">DSM 24574</strain>
    </source>
</reference>